<accession>A0A0G3HDP1</accession>
<dbReference type="RefSeq" id="WP_047259844.1">
    <property type="nucleotide sequence ID" value="NZ_CP011546.1"/>
</dbReference>
<dbReference type="PATRIC" id="fig|1072256.5.peg.1424"/>
<dbReference type="PANTHER" id="PTHR41773">
    <property type="entry name" value="GTP PYROPHOSPHATASE-RELATED"/>
    <property type="match status" value="1"/>
</dbReference>
<dbReference type="AlphaFoldDB" id="A0A0G3HDP1"/>
<evidence type="ECO:0000259" key="1">
    <source>
        <dbReference type="SMART" id="SM00954"/>
    </source>
</evidence>
<dbReference type="InterPro" id="IPR007685">
    <property type="entry name" value="RelA_SpoT"/>
</dbReference>
<dbReference type="SMART" id="SM00954">
    <property type="entry name" value="RelA_SpoT"/>
    <property type="match status" value="1"/>
</dbReference>
<evidence type="ECO:0000313" key="2">
    <source>
        <dbReference type="EMBL" id="AKK11429.1"/>
    </source>
</evidence>
<dbReference type="CDD" id="cd05399">
    <property type="entry name" value="NT_Rel-Spo_like"/>
    <property type="match status" value="1"/>
</dbReference>
<reference evidence="2 3" key="1">
    <citation type="journal article" date="2015" name="Genome Announc.">
        <title>Virulence Factor Genes Detected in the Complete Genome Sequence of Corynebacterium uterequi DSM 45634, Isolated from the Uterus of a Maiden Mare.</title>
        <authorList>
            <person name="Ruckert C."/>
            <person name="Kriete M."/>
            <person name="Jaenicke S."/>
            <person name="Winkler A."/>
            <person name="Tauch A."/>
        </authorList>
    </citation>
    <scope>NUCLEOTIDE SEQUENCE [LARGE SCALE GENOMIC DNA]</scope>
    <source>
        <strain evidence="2 3">DSM 45634</strain>
    </source>
</reference>
<dbReference type="InterPro" id="IPR043519">
    <property type="entry name" value="NT_sf"/>
</dbReference>
<dbReference type="Gene3D" id="1.10.287.860">
    <property type="entry name" value="Nucleotidyltransferase"/>
    <property type="match status" value="1"/>
</dbReference>
<name>A0A0G3HDP1_9CORY</name>
<dbReference type="EMBL" id="CP011546">
    <property type="protein sequence ID" value="AKK11429.1"/>
    <property type="molecule type" value="Genomic_DNA"/>
</dbReference>
<dbReference type="Gene3D" id="3.30.460.10">
    <property type="entry name" value="Beta Polymerase, domain 2"/>
    <property type="match status" value="1"/>
</dbReference>
<dbReference type="SUPFAM" id="SSF81301">
    <property type="entry name" value="Nucleotidyltransferase"/>
    <property type="match status" value="1"/>
</dbReference>
<dbReference type="OrthoDB" id="9801824at2"/>
<evidence type="ECO:0000313" key="3">
    <source>
        <dbReference type="Proteomes" id="UP000035548"/>
    </source>
</evidence>
<sequence length="325" mass="36601">MSRLARLGTAYHEWVRHHPQASDDFADAFEDLLTDGGVTFDRVSARVKTWPSLKAKAQKRRADGRLAYPDPWNDIHDLIGVRINVYHSTEIPVALAVLRESFEVVRSVDKTAQTRVSGGFGYGSHHLVLRVPPHHEDLRAYAGMRLEAQVRTVLQHAWAEFEHDIRYKSGQLDPQVDRAFTLAAGLIELADQQFDQIAALRKPTASQPDRGDVDISAETLPGILAMLLGTRFPPSRSENYRWLEELLAANGVTTVAELSALLDPAAIASLDERLHYRFTPGQVRLIDDLLLLRFGQQHIDRTGTTGYRAKNRPRRLAERLAKLRP</sequence>
<keyword evidence="3" id="KW-1185">Reference proteome</keyword>
<reference evidence="3" key="2">
    <citation type="submission" date="2015-05" db="EMBL/GenBank/DDBJ databases">
        <title>Complete genome sequence of Corynebacterium uterequi DSM 45634, isolated from the uterus of a maiden mare.</title>
        <authorList>
            <person name="Ruckert C."/>
            <person name="Albersmeier A."/>
            <person name="Winkler A."/>
            <person name="Tauch A."/>
        </authorList>
    </citation>
    <scope>NUCLEOTIDE SEQUENCE [LARGE SCALE GENOMIC DNA]</scope>
    <source>
        <strain evidence="3">DSM 45634</strain>
    </source>
</reference>
<protein>
    <recommendedName>
        <fullName evidence="1">RelA/SpoT domain-containing protein</fullName>
    </recommendedName>
</protein>
<feature type="domain" description="RelA/SpoT" evidence="1">
    <location>
        <begin position="45"/>
        <end position="173"/>
    </location>
</feature>
<dbReference type="Pfam" id="PF04607">
    <property type="entry name" value="RelA_SpoT"/>
    <property type="match status" value="1"/>
</dbReference>
<dbReference type="Proteomes" id="UP000035548">
    <property type="component" value="Chromosome"/>
</dbReference>
<dbReference type="STRING" id="1072256.CUTER_07200"/>
<gene>
    <name evidence="2" type="ORF">CUTER_07200</name>
</gene>
<organism evidence="2 3">
    <name type="scientific">Corynebacterium uterequi</name>
    <dbReference type="NCBI Taxonomy" id="1072256"/>
    <lineage>
        <taxon>Bacteria</taxon>
        <taxon>Bacillati</taxon>
        <taxon>Actinomycetota</taxon>
        <taxon>Actinomycetes</taxon>
        <taxon>Mycobacteriales</taxon>
        <taxon>Corynebacteriaceae</taxon>
        <taxon>Corynebacterium</taxon>
    </lineage>
</organism>
<dbReference type="GO" id="GO:0015969">
    <property type="term" value="P:guanosine tetraphosphate metabolic process"/>
    <property type="evidence" value="ECO:0007669"/>
    <property type="project" value="InterPro"/>
</dbReference>
<dbReference type="PANTHER" id="PTHR41773:SF1">
    <property type="entry name" value="RELA_SPOT DOMAIN-CONTAINING PROTEIN"/>
    <property type="match status" value="1"/>
</dbReference>
<proteinExistence type="predicted"/>
<dbReference type="KEGG" id="cut:CUTER_07200"/>